<evidence type="ECO:0000313" key="3">
    <source>
        <dbReference type="EMBL" id="AXF38211.1"/>
    </source>
</evidence>
<keyword evidence="4" id="KW-1185">Reference proteome</keyword>
<name>A0A345ANS2_9CAUD</name>
<dbReference type="Proteomes" id="UP000256012">
    <property type="component" value="Segment"/>
</dbReference>
<accession>A0A345ANS2</accession>
<organism evidence="3 4">
    <name type="scientific">Ralstonia phage phiRSP</name>
    <dbReference type="NCBI Taxonomy" id="2201420"/>
    <lineage>
        <taxon>Viruses</taxon>
        <taxon>Duplodnaviria</taxon>
        <taxon>Heunggongvirae</taxon>
        <taxon>Uroviricota</taxon>
        <taxon>Caudoviricetes</taxon>
        <taxon>Coatlandelriovirus</taxon>
        <taxon>Coatlandelriovirus RSP</taxon>
    </lineage>
</organism>
<feature type="compositionally biased region" description="Basic and acidic residues" evidence="1">
    <location>
        <begin position="649"/>
        <end position="663"/>
    </location>
</feature>
<reference evidence="3 4" key="1">
    <citation type="submission" date="2018-04" db="EMBL/GenBank/DDBJ databases">
        <title>Complete genome of bacteriophage phiRSP, lytic for Ralstonia solanacearum.</title>
        <authorList>
            <person name="Hernandez-Romano J."/>
            <person name="Serrano-Plancarte R."/>
            <person name="Hernandez-Silva I.E."/>
            <person name="Perez-de-la-Rosa J.D."/>
        </authorList>
    </citation>
    <scope>NUCLEOTIDE SEQUENCE [LARGE SCALE GENOMIC DNA]</scope>
</reference>
<evidence type="ECO:0000256" key="1">
    <source>
        <dbReference type="SAM" id="MobiDB-lite"/>
    </source>
</evidence>
<dbReference type="RefSeq" id="YP_010037878.1">
    <property type="nucleotide sequence ID" value="NC_054146.1"/>
</dbReference>
<sequence>MPVPAHASVPTFKHPRWGQPSTTWAYRDADGNVLMYVCRFDPEGERKQVVPYSWCKHPDGTERWTWRGITGAAPRPLYGLDRLAAMPDADVIVVEGEKAADAGQEIFGDAAAVVSWMGGVETAGRAQVRAMAGRRVILWPDFDAQRYRDDHPQAGELLPLHEQPGVRAMMAIAAGLKGVARETHMVRYTPGDGWFAHGWDLADGQADGWDLQQTMAYMGENTGDPWHVASGKPLAAAPAPATHANDNEPPAVPLDAAVNPFGFPHMSDKGQPMNTVENLRYLLGEYGITARYNVIKKDVIVHIPGRDYGDDSAANCALAEINSMCARNRMPKSDTADYMKLIGVQNRFNPASELIGAKPWDGVTRLPALYATLKTAPGYDRALLEMLVRRWLVSAVAAAMLPNGFWSKGVLVLQGAQSLGKTAWIKALLPADRRDLVKIGASIDPANKDTICSAIGHWIVELGELDGTFRKADVARLKAFISQDIDHLRRPYDRLESTYQRRTVFFASVNPERFLADETGNVRWWTIPVTDVDYQHAIDVQQLWAEVAALFSDGERWWLERDEEAALEGVNREHEAVDPLEELLAQRFDWSRPACGQEMTSTDVLLAIGFDRPTKSQATDCSRLLQKLTGDKPRKSGSRRLFRMPPRSDGMRSRDDGDDGRPF</sequence>
<dbReference type="KEGG" id="vg:63642342"/>
<feature type="region of interest" description="Disordered" evidence="1">
    <location>
        <begin position="629"/>
        <end position="663"/>
    </location>
</feature>
<protein>
    <submittedName>
        <fullName evidence="3">Putative primase</fullName>
    </submittedName>
</protein>
<dbReference type="GeneID" id="63642342"/>
<dbReference type="EMBL" id="MH252365">
    <property type="protein sequence ID" value="AXF38211.1"/>
    <property type="molecule type" value="Genomic_DNA"/>
</dbReference>
<feature type="domain" description="Virulence-associated protein E-like" evidence="2">
    <location>
        <begin position="359"/>
        <end position="575"/>
    </location>
</feature>
<dbReference type="Pfam" id="PF05272">
    <property type="entry name" value="VapE-like_dom"/>
    <property type="match status" value="1"/>
</dbReference>
<dbReference type="CDD" id="cd00188">
    <property type="entry name" value="TOPRIM"/>
    <property type="match status" value="1"/>
</dbReference>
<dbReference type="InterPro" id="IPR007936">
    <property type="entry name" value="VapE-like_dom"/>
</dbReference>
<evidence type="ECO:0000259" key="2">
    <source>
        <dbReference type="Pfam" id="PF05272"/>
    </source>
</evidence>
<evidence type="ECO:0000313" key="4">
    <source>
        <dbReference type="Proteomes" id="UP000256012"/>
    </source>
</evidence>
<dbReference type="PANTHER" id="PTHR34985:SF1">
    <property type="entry name" value="SLR0554 PROTEIN"/>
    <property type="match status" value="1"/>
</dbReference>
<dbReference type="PANTHER" id="PTHR34985">
    <property type="entry name" value="SLR0554 PROTEIN"/>
    <property type="match status" value="1"/>
</dbReference>
<proteinExistence type="predicted"/>